<sequence length="262" mass="29157">MSLPFSKSQITRLGERLVKAGEPSDEDLAALSELLLGYDETLASALEVVRSLGFDPTSRVKNTGTILEKLARHGGSWLKSIQDLAGMRIVLEGGRRAQDDAVDLIVRAFSSAPREAKIVDRRTEPSQGYRAVHVVVFPEGVPVEVQVRTRWQHEWADMFEKLADLIGRGIRYGEPPVHWWDTLDPAPADESHHQRKIYDASYRLREAMVASAVALSDFIDALEAYEASEEAEAATVRRYGDKVQKGLADLREQMSGMTSVSH</sequence>
<dbReference type="SUPFAM" id="SSF81301">
    <property type="entry name" value="Nucleotidyltransferase"/>
    <property type="match status" value="1"/>
</dbReference>
<dbReference type="GO" id="GO:0015969">
    <property type="term" value="P:guanosine tetraphosphate metabolic process"/>
    <property type="evidence" value="ECO:0007669"/>
    <property type="project" value="InterPro"/>
</dbReference>
<dbReference type="EMBL" id="MLYO01000012">
    <property type="protein sequence ID" value="OIK06921.1"/>
    <property type="molecule type" value="Genomic_DNA"/>
</dbReference>
<protein>
    <recommendedName>
        <fullName evidence="1">RelA/SpoT domain-containing protein</fullName>
    </recommendedName>
</protein>
<gene>
    <name evidence="2" type="ORF">BIV23_05410</name>
</gene>
<dbReference type="InterPro" id="IPR052366">
    <property type="entry name" value="GTP_Pyrophosphokinase"/>
</dbReference>
<dbReference type="InterPro" id="IPR043519">
    <property type="entry name" value="NT_sf"/>
</dbReference>
<organism evidence="2 3">
    <name type="scientific">Streptomyces monashensis</name>
    <dbReference type="NCBI Taxonomy" id="1678012"/>
    <lineage>
        <taxon>Bacteria</taxon>
        <taxon>Bacillati</taxon>
        <taxon>Actinomycetota</taxon>
        <taxon>Actinomycetes</taxon>
        <taxon>Kitasatosporales</taxon>
        <taxon>Streptomycetaceae</taxon>
        <taxon>Streptomyces</taxon>
    </lineage>
</organism>
<dbReference type="OrthoDB" id="9789634at2"/>
<dbReference type="Pfam" id="PF04607">
    <property type="entry name" value="RelA_SpoT"/>
    <property type="match status" value="1"/>
</dbReference>
<evidence type="ECO:0000313" key="2">
    <source>
        <dbReference type="EMBL" id="OIK06921.1"/>
    </source>
</evidence>
<proteinExistence type="predicted"/>
<dbReference type="RefSeq" id="WP_071379584.1">
    <property type="nucleotide sequence ID" value="NZ_MLYO01000012.1"/>
</dbReference>
<dbReference type="SMART" id="SM00954">
    <property type="entry name" value="RelA_SpoT"/>
    <property type="match status" value="1"/>
</dbReference>
<feature type="domain" description="RelA/SpoT" evidence="1">
    <location>
        <begin position="58"/>
        <end position="170"/>
    </location>
</feature>
<dbReference type="CDD" id="cd05399">
    <property type="entry name" value="NT_Rel-Spo_like"/>
    <property type="match status" value="1"/>
</dbReference>
<dbReference type="Gene3D" id="3.30.460.10">
    <property type="entry name" value="Beta Polymerase, domain 2"/>
    <property type="match status" value="1"/>
</dbReference>
<comment type="caution">
    <text evidence="2">The sequence shown here is derived from an EMBL/GenBank/DDBJ whole genome shotgun (WGS) entry which is preliminary data.</text>
</comment>
<accession>A0A1S2QMV1</accession>
<dbReference type="PANTHER" id="PTHR47837:SF1">
    <property type="entry name" value="GTP PYROPHOSPHOKINASE YJBM"/>
    <property type="match status" value="1"/>
</dbReference>
<dbReference type="AlphaFoldDB" id="A0A1S2QMV1"/>
<evidence type="ECO:0000259" key="1">
    <source>
        <dbReference type="SMART" id="SM00954"/>
    </source>
</evidence>
<dbReference type="PANTHER" id="PTHR47837">
    <property type="entry name" value="GTP PYROPHOSPHOKINASE YJBM"/>
    <property type="match status" value="1"/>
</dbReference>
<keyword evidence="3" id="KW-1185">Reference proteome</keyword>
<reference evidence="2 3" key="1">
    <citation type="submission" date="2016-10" db="EMBL/GenBank/DDBJ databases">
        <title>Genome sequence of Streptomyces sp. MUSC 1.</title>
        <authorList>
            <person name="Lee L.-H."/>
            <person name="Ser H.-L."/>
            <person name="Law J.W.-F."/>
        </authorList>
    </citation>
    <scope>NUCLEOTIDE SEQUENCE [LARGE SCALE GENOMIC DNA]</scope>
    <source>
        <strain evidence="2 3">MUSC 1</strain>
    </source>
</reference>
<dbReference type="InterPro" id="IPR007685">
    <property type="entry name" value="RelA_SpoT"/>
</dbReference>
<dbReference type="Proteomes" id="UP000179642">
    <property type="component" value="Unassembled WGS sequence"/>
</dbReference>
<evidence type="ECO:0000313" key="3">
    <source>
        <dbReference type="Proteomes" id="UP000179642"/>
    </source>
</evidence>
<name>A0A1S2QMV1_9ACTN</name>